<evidence type="ECO:0008006" key="3">
    <source>
        <dbReference type="Google" id="ProtNLM"/>
    </source>
</evidence>
<organism evidence="1 2">
    <name type="scientific">Thermomonospora echinospora</name>
    <dbReference type="NCBI Taxonomy" id="1992"/>
    <lineage>
        <taxon>Bacteria</taxon>
        <taxon>Bacillati</taxon>
        <taxon>Actinomycetota</taxon>
        <taxon>Actinomycetes</taxon>
        <taxon>Streptosporangiales</taxon>
        <taxon>Thermomonosporaceae</taxon>
        <taxon>Thermomonospora</taxon>
    </lineage>
</organism>
<protein>
    <recommendedName>
        <fullName evidence="3">YjbR protein</fullName>
    </recommendedName>
</protein>
<name>A0A1H6B4M3_9ACTN</name>
<dbReference type="AlphaFoldDB" id="A0A1H6B4M3"/>
<keyword evidence="2" id="KW-1185">Reference proteome</keyword>
<accession>A0A1H6B4M3</accession>
<evidence type="ECO:0000313" key="2">
    <source>
        <dbReference type="Proteomes" id="UP000236723"/>
    </source>
</evidence>
<proteinExistence type="predicted"/>
<dbReference type="EMBL" id="FNVO01000006">
    <property type="protein sequence ID" value="SEG55562.1"/>
    <property type="molecule type" value="Genomic_DNA"/>
</dbReference>
<dbReference type="OrthoDB" id="3537346at2"/>
<gene>
    <name evidence="1" type="ORF">SAMN04489712_106240</name>
</gene>
<evidence type="ECO:0000313" key="1">
    <source>
        <dbReference type="EMBL" id="SEG55562.1"/>
    </source>
</evidence>
<sequence length="100" mass="10722">MASDYRVGCLEDLGQAVGSQGLVAKVVQTRSGPTFLRVVNPEAGSLAEDVTCAPAPGTPEHYYWWSWGERMHRVDDPGGAASKLAHVLQPLPHEAHGSRS</sequence>
<dbReference type="Proteomes" id="UP000236723">
    <property type="component" value="Unassembled WGS sequence"/>
</dbReference>
<reference evidence="2" key="1">
    <citation type="submission" date="2016-10" db="EMBL/GenBank/DDBJ databases">
        <authorList>
            <person name="Varghese N."/>
            <person name="Submissions S."/>
        </authorList>
    </citation>
    <scope>NUCLEOTIDE SEQUENCE [LARGE SCALE GENOMIC DNA]</scope>
    <source>
        <strain evidence="2">DSM 43163</strain>
    </source>
</reference>